<reference evidence="1" key="1">
    <citation type="submission" date="2022-10" db="EMBL/GenBank/DDBJ databases">
        <authorList>
            <person name="Koch H."/>
        </authorList>
    </citation>
    <scope>NUCLEOTIDE SEQUENCE</scope>
    <source>
        <strain evidence="1">DNF</strain>
    </source>
</reference>
<dbReference type="Proteomes" id="UP001179121">
    <property type="component" value="Chromosome"/>
</dbReference>
<name>A0AA86T9G1_9BACT</name>
<evidence type="ECO:0000313" key="1">
    <source>
        <dbReference type="EMBL" id="CAI4034052.1"/>
    </source>
</evidence>
<accession>A0AA86T9G1</accession>
<dbReference type="EMBL" id="OX365700">
    <property type="protein sequence ID" value="CAI4034052.1"/>
    <property type="molecule type" value="Genomic_DNA"/>
</dbReference>
<organism evidence="1 2">
    <name type="scientific">Nitrospira tepida</name>
    <dbReference type="NCBI Taxonomy" id="2973512"/>
    <lineage>
        <taxon>Bacteria</taxon>
        <taxon>Pseudomonadati</taxon>
        <taxon>Nitrospirota</taxon>
        <taxon>Nitrospiria</taxon>
        <taxon>Nitrospirales</taxon>
        <taxon>Nitrospiraceae</taxon>
        <taxon>Nitrospira</taxon>
    </lineage>
</organism>
<protein>
    <submittedName>
        <fullName evidence="1">Uncharacterized protein</fullName>
    </submittedName>
</protein>
<evidence type="ECO:0000313" key="2">
    <source>
        <dbReference type="Proteomes" id="UP001179121"/>
    </source>
</evidence>
<proteinExistence type="predicted"/>
<gene>
    <name evidence="1" type="ORF">DNFV4_04496</name>
</gene>
<dbReference type="KEGG" id="nti:DNFV4_04496"/>
<sequence>MACLFDHRAYPNVYNCILLVLEELAYSECGAGFDLRGHFFLTKMRTGVPINGNCSRSRFSRKRR</sequence>
<keyword evidence="2" id="KW-1185">Reference proteome</keyword>
<dbReference type="AlphaFoldDB" id="A0AA86T9G1"/>